<dbReference type="FunFam" id="1.10.10.10:FF:000357">
    <property type="entry name" value="Caffeic acid 3-O-methyltransferase"/>
    <property type="match status" value="1"/>
</dbReference>
<protein>
    <submittedName>
        <fullName evidence="7">Isoliquiritigenin 2'-O-methyltransferase-like</fullName>
    </submittedName>
</protein>
<dbReference type="CDD" id="cd02440">
    <property type="entry name" value="AdoMet_MTases"/>
    <property type="match status" value="1"/>
</dbReference>
<evidence type="ECO:0000256" key="2">
    <source>
        <dbReference type="ARBA" id="ARBA00022679"/>
    </source>
</evidence>
<keyword evidence="1 7" id="KW-0489">Methyltransferase</keyword>
<evidence type="ECO:0000313" key="7">
    <source>
        <dbReference type="EMBL" id="KAF7836141.1"/>
    </source>
</evidence>
<dbReference type="GO" id="GO:0008757">
    <property type="term" value="F:S-adenosylmethionine-dependent methyltransferase activity"/>
    <property type="evidence" value="ECO:0007669"/>
    <property type="project" value="UniProtKB-ARBA"/>
</dbReference>
<evidence type="ECO:0000259" key="6">
    <source>
        <dbReference type="Pfam" id="PF08100"/>
    </source>
</evidence>
<feature type="domain" description="O-methyltransferase dimerisation" evidence="6">
    <location>
        <begin position="7"/>
        <end position="105"/>
    </location>
</feature>
<dbReference type="OrthoDB" id="1606438at2759"/>
<reference evidence="7" key="1">
    <citation type="submission" date="2020-09" db="EMBL/GenBank/DDBJ databases">
        <title>Genome-Enabled Discovery of Anthraquinone Biosynthesis in Senna tora.</title>
        <authorList>
            <person name="Kang S.-H."/>
            <person name="Pandey R.P."/>
            <person name="Lee C.-M."/>
            <person name="Sim J.-S."/>
            <person name="Jeong J.-T."/>
            <person name="Choi B.-S."/>
            <person name="Jung M."/>
            <person name="Ginzburg D."/>
            <person name="Zhao K."/>
            <person name="Won S.Y."/>
            <person name="Oh T.-J."/>
            <person name="Yu Y."/>
            <person name="Kim N.-H."/>
            <person name="Lee O.R."/>
            <person name="Lee T.-H."/>
            <person name="Bashyal P."/>
            <person name="Kim T.-S."/>
            <person name="Lee W.-H."/>
            <person name="Kawkins C."/>
            <person name="Kim C.-K."/>
            <person name="Kim J.S."/>
            <person name="Ahn B.O."/>
            <person name="Rhee S.Y."/>
            <person name="Sohng J.K."/>
        </authorList>
    </citation>
    <scope>NUCLEOTIDE SEQUENCE</scope>
    <source>
        <tissue evidence="7">Leaf</tissue>
    </source>
</reference>
<feature type="active site" description="Proton acceptor" evidence="4">
    <location>
        <position position="243"/>
    </location>
</feature>
<keyword evidence="3" id="KW-0949">S-adenosyl-L-methionine</keyword>
<evidence type="ECO:0000259" key="5">
    <source>
        <dbReference type="Pfam" id="PF00891"/>
    </source>
</evidence>
<sequence length="335" mass="36965">MSAMILCFTQIQSGAINAAIELNIFDIIANKSNINNGRHVSATEVASELPASARHQNLVPKLDRLLRLLANHSLLTCSYGAANGDGDSQGERLYGISSVGKFFVSGNETKGGYVALSSLFLSYGALLDTWLNFKNAIIDEDADIFQKIHGIPFYQFSNKDPKLNTLFNKSMGNLSFTMMKKLLEVYKGFEGISTLVDVGGGTGRNISMVISKYPSIKGIEHIGGDMFEGVPKGDAIMLKNVLHNWWDENSIKILKKCHEALPENGKVIVVEFIMPEVKASEDAKFASLLDSLMFVHDGRERTEKEYEFLCKTSGFSGFKVASRPFSVLGVMEFYK</sequence>
<dbReference type="Proteomes" id="UP000634136">
    <property type="component" value="Unassembled WGS sequence"/>
</dbReference>
<dbReference type="Gene3D" id="1.10.10.10">
    <property type="entry name" value="Winged helix-like DNA-binding domain superfamily/Winged helix DNA-binding domain"/>
    <property type="match status" value="1"/>
</dbReference>
<proteinExistence type="predicted"/>
<evidence type="ECO:0000313" key="8">
    <source>
        <dbReference type="Proteomes" id="UP000634136"/>
    </source>
</evidence>
<dbReference type="SUPFAM" id="SSF53335">
    <property type="entry name" value="S-adenosyl-L-methionine-dependent methyltransferases"/>
    <property type="match status" value="1"/>
</dbReference>
<dbReference type="InterPro" id="IPR029063">
    <property type="entry name" value="SAM-dependent_MTases_sf"/>
</dbReference>
<dbReference type="PROSITE" id="PS51683">
    <property type="entry name" value="SAM_OMT_II"/>
    <property type="match status" value="1"/>
</dbReference>
<accession>A0A835CA44</accession>
<dbReference type="InterPro" id="IPR036390">
    <property type="entry name" value="WH_DNA-bd_sf"/>
</dbReference>
<dbReference type="GO" id="GO:0046983">
    <property type="term" value="F:protein dimerization activity"/>
    <property type="evidence" value="ECO:0007669"/>
    <property type="project" value="InterPro"/>
</dbReference>
<organism evidence="7 8">
    <name type="scientific">Senna tora</name>
    <dbReference type="NCBI Taxonomy" id="362788"/>
    <lineage>
        <taxon>Eukaryota</taxon>
        <taxon>Viridiplantae</taxon>
        <taxon>Streptophyta</taxon>
        <taxon>Embryophyta</taxon>
        <taxon>Tracheophyta</taxon>
        <taxon>Spermatophyta</taxon>
        <taxon>Magnoliopsida</taxon>
        <taxon>eudicotyledons</taxon>
        <taxon>Gunneridae</taxon>
        <taxon>Pentapetalae</taxon>
        <taxon>rosids</taxon>
        <taxon>fabids</taxon>
        <taxon>Fabales</taxon>
        <taxon>Fabaceae</taxon>
        <taxon>Caesalpinioideae</taxon>
        <taxon>Cassia clade</taxon>
        <taxon>Senna</taxon>
    </lineage>
</organism>
<dbReference type="Pfam" id="PF00891">
    <property type="entry name" value="Methyltransf_2"/>
    <property type="match status" value="1"/>
</dbReference>
<feature type="domain" description="O-methyltransferase C-terminal" evidence="5">
    <location>
        <begin position="218"/>
        <end position="316"/>
    </location>
</feature>
<dbReference type="InterPro" id="IPR001077">
    <property type="entry name" value="COMT_C"/>
</dbReference>
<gene>
    <name evidence="7" type="ORF">G2W53_011000</name>
</gene>
<comment type="caution">
    <text evidence="7">The sequence shown here is derived from an EMBL/GenBank/DDBJ whole genome shotgun (WGS) entry which is preliminary data.</text>
</comment>
<dbReference type="PIRSF" id="PIRSF005739">
    <property type="entry name" value="O-mtase"/>
    <property type="match status" value="1"/>
</dbReference>
<evidence type="ECO:0000256" key="1">
    <source>
        <dbReference type="ARBA" id="ARBA00022603"/>
    </source>
</evidence>
<dbReference type="AlphaFoldDB" id="A0A835CA44"/>
<dbReference type="SUPFAM" id="SSF46785">
    <property type="entry name" value="Winged helix' DNA-binding domain"/>
    <property type="match status" value="1"/>
</dbReference>
<keyword evidence="8" id="KW-1185">Reference proteome</keyword>
<dbReference type="PANTHER" id="PTHR11746">
    <property type="entry name" value="O-METHYLTRANSFERASE"/>
    <property type="match status" value="1"/>
</dbReference>
<name>A0A835CA44_9FABA</name>
<dbReference type="GO" id="GO:0008171">
    <property type="term" value="F:O-methyltransferase activity"/>
    <property type="evidence" value="ECO:0007669"/>
    <property type="project" value="InterPro"/>
</dbReference>
<dbReference type="Gene3D" id="3.40.50.150">
    <property type="entry name" value="Vaccinia Virus protein VP39"/>
    <property type="match status" value="1"/>
</dbReference>
<evidence type="ECO:0000256" key="3">
    <source>
        <dbReference type="ARBA" id="ARBA00022691"/>
    </source>
</evidence>
<dbReference type="EMBL" id="JAAIUW010000004">
    <property type="protein sequence ID" value="KAF7836141.1"/>
    <property type="molecule type" value="Genomic_DNA"/>
</dbReference>
<evidence type="ECO:0000256" key="4">
    <source>
        <dbReference type="PIRSR" id="PIRSR005739-1"/>
    </source>
</evidence>
<dbReference type="InterPro" id="IPR012967">
    <property type="entry name" value="COMT_dimerisation"/>
</dbReference>
<dbReference type="InterPro" id="IPR036388">
    <property type="entry name" value="WH-like_DNA-bd_sf"/>
</dbReference>
<dbReference type="GO" id="GO:0032259">
    <property type="term" value="P:methylation"/>
    <property type="evidence" value="ECO:0007669"/>
    <property type="project" value="UniProtKB-KW"/>
</dbReference>
<dbReference type="InterPro" id="IPR016461">
    <property type="entry name" value="COMT-like"/>
</dbReference>
<dbReference type="Pfam" id="PF08100">
    <property type="entry name" value="Dimerisation"/>
    <property type="match status" value="1"/>
</dbReference>
<keyword evidence="2 7" id="KW-0808">Transferase</keyword>